<comment type="caution">
    <text evidence="3">The sequence shown here is derived from an EMBL/GenBank/DDBJ whole genome shotgun (WGS) entry which is preliminary data.</text>
</comment>
<feature type="region of interest" description="Disordered" evidence="1">
    <location>
        <begin position="32"/>
        <end position="59"/>
    </location>
</feature>
<feature type="domain" description="FMN-binding" evidence="2">
    <location>
        <begin position="63"/>
        <end position="139"/>
    </location>
</feature>
<evidence type="ECO:0000313" key="3">
    <source>
        <dbReference type="EMBL" id="NKQ57388.1"/>
    </source>
</evidence>
<dbReference type="InterPro" id="IPR007329">
    <property type="entry name" value="FMN-bd"/>
</dbReference>
<dbReference type="Gene3D" id="3.90.1010.20">
    <property type="match status" value="1"/>
</dbReference>
<dbReference type="SMART" id="SM00900">
    <property type="entry name" value="FMN_bind"/>
    <property type="match status" value="1"/>
</dbReference>
<proteinExistence type="predicted"/>
<reference evidence="3 4" key="1">
    <citation type="submission" date="2020-04" db="EMBL/GenBank/DDBJ databases">
        <title>Novel species.</title>
        <authorList>
            <person name="Teo W.F.A."/>
            <person name="Lipun K."/>
            <person name="Srisuk N."/>
            <person name="Duangmal K."/>
        </authorList>
    </citation>
    <scope>NUCLEOTIDE SEQUENCE [LARGE SCALE GENOMIC DNA]</scope>
    <source>
        <strain evidence="3 4">K13G38</strain>
    </source>
</reference>
<evidence type="ECO:0000256" key="1">
    <source>
        <dbReference type="SAM" id="MobiDB-lite"/>
    </source>
</evidence>
<dbReference type="Proteomes" id="UP000715441">
    <property type="component" value="Unassembled WGS sequence"/>
</dbReference>
<keyword evidence="4" id="KW-1185">Reference proteome</keyword>
<organism evidence="3 4">
    <name type="scientific">Amycolatopsis acididurans</name>
    <dbReference type="NCBI Taxonomy" id="2724524"/>
    <lineage>
        <taxon>Bacteria</taxon>
        <taxon>Bacillati</taxon>
        <taxon>Actinomycetota</taxon>
        <taxon>Actinomycetes</taxon>
        <taxon>Pseudonocardiales</taxon>
        <taxon>Pseudonocardiaceae</taxon>
        <taxon>Amycolatopsis</taxon>
    </lineage>
</organism>
<name>A0ABX1JC68_9PSEU</name>
<sequence length="141" mass="14484">MRRIIFFAMFAIAGLLPLLRYQPGVATPATSAIATAPPPSAPSSPAGGGTGATQIDGSTVDTEFGPYQVRVTFAGSKISDVQIITEPGDRHSQRIAKGAAPTLRQEALQAQNANIDSVSGATITSEAYAQSLQAALDAKGK</sequence>
<dbReference type="RefSeq" id="WP_168520409.1">
    <property type="nucleotide sequence ID" value="NZ_JAAXLS010000035.1"/>
</dbReference>
<dbReference type="Pfam" id="PF04205">
    <property type="entry name" value="FMN_bind"/>
    <property type="match status" value="1"/>
</dbReference>
<accession>A0ABX1JC68</accession>
<protein>
    <submittedName>
        <fullName evidence="3">FMN-binding protein</fullName>
    </submittedName>
</protein>
<evidence type="ECO:0000259" key="2">
    <source>
        <dbReference type="SMART" id="SM00900"/>
    </source>
</evidence>
<gene>
    <name evidence="3" type="ORF">HFP15_31440</name>
</gene>
<dbReference type="EMBL" id="JAAXLS010000035">
    <property type="protein sequence ID" value="NKQ57388.1"/>
    <property type="molecule type" value="Genomic_DNA"/>
</dbReference>
<evidence type="ECO:0000313" key="4">
    <source>
        <dbReference type="Proteomes" id="UP000715441"/>
    </source>
</evidence>